<dbReference type="PANTHER" id="PTHR31568">
    <property type="entry name" value="RCG49325, ISOFORM CRA_A"/>
    <property type="match status" value="1"/>
</dbReference>
<keyword evidence="5" id="KW-0472">Membrane</keyword>
<proteinExistence type="inferred from homology"/>
<feature type="compositionally biased region" description="Polar residues" evidence="6">
    <location>
        <begin position="1"/>
        <end position="13"/>
    </location>
</feature>
<keyword evidence="3 8" id="KW-0812">Transmembrane</keyword>
<evidence type="ECO:0000256" key="3">
    <source>
        <dbReference type="ARBA" id="ARBA00022692"/>
    </source>
</evidence>
<name>A0AAN8URI3_9MAGN</name>
<protein>
    <submittedName>
        <fullName evidence="8">Cysteine-rich transmembrane CYSTM domain</fullName>
    </submittedName>
</protein>
<evidence type="ECO:0000256" key="5">
    <source>
        <dbReference type="ARBA" id="ARBA00023136"/>
    </source>
</evidence>
<dbReference type="GO" id="GO:0005886">
    <property type="term" value="C:plasma membrane"/>
    <property type="evidence" value="ECO:0007669"/>
    <property type="project" value="InterPro"/>
</dbReference>
<accession>A0AAN8URI3</accession>
<feature type="domain" description="Cysteine-rich transmembrane" evidence="7">
    <location>
        <begin position="37"/>
        <end position="79"/>
    </location>
</feature>
<dbReference type="PANTHER" id="PTHR31568:SF122">
    <property type="entry name" value="PROTEIN CYSTEINE-RICH TRANSMEMBRANE MODULE 9"/>
    <property type="match status" value="1"/>
</dbReference>
<evidence type="ECO:0000313" key="9">
    <source>
        <dbReference type="Proteomes" id="UP001370490"/>
    </source>
</evidence>
<keyword evidence="4" id="KW-1133">Transmembrane helix</keyword>
<evidence type="ECO:0000313" key="8">
    <source>
        <dbReference type="EMBL" id="KAK6916136.1"/>
    </source>
</evidence>
<evidence type="ECO:0000256" key="4">
    <source>
        <dbReference type="ARBA" id="ARBA00022989"/>
    </source>
</evidence>
<dbReference type="Pfam" id="PF12734">
    <property type="entry name" value="CYSTM"/>
    <property type="match status" value="1"/>
</dbReference>
<dbReference type="InterPro" id="IPR044850">
    <property type="entry name" value="WIH1-like"/>
</dbReference>
<dbReference type="Proteomes" id="UP001370490">
    <property type="component" value="Unassembled WGS sequence"/>
</dbReference>
<comment type="caution">
    <text evidence="8">The sequence shown here is derived from an EMBL/GenBank/DDBJ whole genome shotgun (WGS) entry which is preliminary data.</text>
</comment>
<evidence type="ECO:0000256" key="2">
    <source>
        <dbReference type="ARBA" id="ARBA00009444"/>
    </source>
</evidence>
<dbReference type="EMBL" id="JBAMMX010000024">
    <property type="protein sequence ID" value="KAK6916136.1"/>
    <property type="molecule type" value="Genomic_DNA"/>
</dbReference>
<evidence type="ECO:0000259" key="7">
    <source>
        <dbReference type="Pfam" id="PF12734"/>
    </source>
</evidence>
<evidence type="ECO:0000256" key="6">
    <source>
        <dbReference type="SAM" id="MobiDB-lite"/>
    </source>
</evidence>
<sequence>MSQYKQNQPTSESVMAYPPPPPASTGAPAYVAPPPPGYPLREFPQDAPRVPVETKSRGDGFWRGCCAGLCCCCALETCF</sequence>
<dbReference type="AlphaFoldDB" id="A0AAN8URI3"/>
<organism evidence="8 9">
    <name type="scientific">Dillenia turbinata</name>
    <dbReference type="NCBI Taxonomy" id="194707"/>
    <lineage>
        <taxon>Eukaryota</taxon>
        <taxon>Viridiplantae</taxon>
        <taxon>Streptophyta</taxon>
        <taxon>Embryophyta</taxon>
        <taxon>Tracheophyta</taxon>
        <taxon>Spermatophyta</taxon>
        <taxon>Magnoliopsida</taxon>
        <taxon>eudicotyledons</taxon>
        <taxon>Gunneridae</taxon>
        <taxon>Pentapetalae</taxon>
        <taxon>Dilleniales</taxon>
        <taxon>Dilleniaceae</taxon>
        <taxon>Dillenia</taxon>
    </lineage>
</organism>
<evidence type="ECO:0000256" key="1">
    <source>
        <dbReference type="ARBA" id="ARBA00004167"/>
    </source>
</evidence>
<dbReference type="InterPro" id="IPR028144">
    <property type="entry name" value="CYSTM_dom"/>
</dbReference>
<comment type="subcellular location">
    <subcellularLocation>
        <location evidence="1">Membrane</location>
        <topology evidence="1">Single-pass membrane protein</topology>
    </subcellularLocation>
</comment>
<gene>
    <name evidence="8" type="ORF">RJ641_018997</name>
</gene>
<comment type="similarity">
    <text evidence="2">Belongs to the CYSTM1 family.</text>
</comment>
<reference evidence="8 9" key="1">
    <citation type="submission" date="2023-12" db="EMBL/GenBank/DDBJ databases">
        <title>A high-quality genome assembly for Dillenia turbinata (Dilleniales).</title>
        <authorList>
            <person name="Chanderbali A."/>
        </authorList>
    </citation>
    <scope>NUCLEOTIDE SEQUENCE [LARGE SCALE GENOMIC DNA]</scope>
    <source>
        <strain evidence="8">LSX21</strain>
        <tissue evidence="8">Leaf</tissue>
    </source>
</reference>
<keyword evidence="9" id="KW-1185">Reference proteome</keyword>
<feature type="region of interest" description="Disordered" evidence="6">
    <location>
        <begin position="1"/>
        <end position="31"/>
    </location>
</feature>